<dbReference type="AlphaFoldDB" id="A0A239B963"/>
<dbReference type="CDD" id="cd00093">
    <property type="entry name" value="HTH_XRE"/>
    <property type="match status" value="1"/>
</dbReference>
<dbReference type="RefSeq" id="WP_089281597.1">
    <property type="nucleotide sequence ID" value="NZ_FZOJ01000003.1"/>
</dbReference>
<dbReference type="PROSITE" id="PS50943">
    <property type="entry name" value="HTH_CROC1"/>
    <property type="match status" value="1"/>
</dbReference>
<evidence type="ECO:0000313" key="2">
    <source>
        <dbReference type="EMBL" id="SNS04400.1"/>
    </source>
</evidence>
<dbReference type="InterPro" id="IPR001387">
    <property type="entry name" value="Cro/C1-type_HTH"/>
</dbReference>
<dbReference type="EMBL" id="FZOJ01000003">
    <property type="protein sequence ID" value="SNS04400.1"/>
    <property type="molecule type" value="Genomic_DNA"/>
</dbReference>
<accession>A0A239B963</accession>
<protein>
    <submittedName>
        <fullName evidence="2">DNA-binding transcriptional regulator, XRE-family HTH domain</fullName>
    </submittedName>
</protein>
<name>A0A239B963_9FIRM</name>
<reference evidence="3" key="1">
    <citation type="submission" date="2017-06" db="EMBL/GenBank/DDBJ databases">
        <authorList>
            <person name="Varghese N."/>
            <person name="Submissions S."/>
        </authorList>
    </citation>
    <scope>NUCLEOTIDE SEQUENCE [LARGE SCALE GENOMIC DNA]</scope>
    <source>
        <strain evidence="3">SCA</strain>
    </source>
</reference>
<dbReference type="InterPro" id="IPR010982">
    <property type="entry name" value="Lambda_DNA-bd_dom_sf"/>
</dbReference>
<keyword evidence="3" id="KW-1185">Reference proteome</keyword>
<gene>
    <name evidence="2" type="ORF">SAMN05446037_1003101</name>
</gene>
<keyword evidence="2" id="KW-0238">DNA-binding</keyword>
<dbReference type="SUPFAM" id="SSF47413">
    <property type="entry name" value="lambda repressor-like DNA-binding domains"/>
    <property type="match status" value="1"/>
</dbReference>
<proteinExistence type="predicted"/>
<dbReference type="Proteomes" id="UP000198304">
    <property type="component" value="Unassembled WGS sequence"/>
</dbReference>
<dbReference type="OrthoDB" id="1928437at2"/>
<evidence type="ECO:0000313" key="3">
    <source>
        <dbReference type="Proteomes" id="UP000198304"/>
    </source>
</evidence>
<dbReference type="Pfam" id="PF01381">
    <property type="entry name" value="HTH_3"/>
    <property type="match status" value="1"/>
</dbReference>
<evidence type="ECO:0000259" key="1">
    <source>
        <dbReference type="PROSITE" id="PS50943"/>
    </source>
</evidence>
<dbReference type="Gene3D" id="1.10.260.40">
    <property type="entry name" value="lambda repressor-like DNA-binding domains"/>
    <property type="match status" value="1"/>
</dbReference>
<dbReference type="SMART" id="SM00530">
    <property type="entry name" value="HTH_XRE"/>
    <property type="match status" value="1"/>
</dbReference>
<sequence length="68" mass="8305">MKVKNKFLEIRLQMGYKFQKDFAEFLGLSQYQYNRYERNERQPSLEVTLDICGTNKLNMDPRDIFYLD</sequence>
<organism evidence="2 3">
    <name type="scientific">Anaerovirgula multivorans</name>
    <dbReference type="NCBI Taxonomy" id="312168"/>
    <lineage>
        <taxon>Bacteria</taxon>
        <taxon>Bacillati</taxon>
        <taxon>Bacillota</taxon>
        <taxon>Clostridia</taxon>
        <taxon>Peptostreptococcales</taxon>
        <taxon>Natronincolaceae</taxon>
        <taxon>Anaerovirgula</taxon>
    </lineage>
</organism>
<dbReference type="GO" id="GO:0003677">
    <property type="term" value="F:DNA binding"/>
    <property type="evidence" value="ECO:0007669"/>
    <property type="project" value="UniProtKB-KW"/>
</dbReference>
<feature type="domain" description="HTH cro/C1-type" evidence="1">
    <location>
        <begin position="19"/>
        <end position="64"/>
    </location>
</feature>